<sequence length="86" mass="9476">MSLPLRTWRQSAGILGRTATTAALAGPPAFDEEADNWEVYRCVWKHTSRFMSHRGEEAQGDFDNGVEYQGSRFNGVTLRAGGATTL</sequence>
<evidence type="ECO:0000313" key="1">
    <source>
        <dbReference type="EMBL" id="KAH6938936.1"/>
    </source>
</evidence>
<gene>
    <name evidence="1" type="ORF">HPB50_015047</name>
</gene>
<name>A0ACB7SY76_HYAAI</name>
<reference evidence="1" key="1">
    <citation type="submission" date="2020-05" db="EMBL/GenBank/DDBJ databases">
        <title>Large-scale comparative analyses of tick genomes elucidate their genetic diversity and vector capacities.</title>
        <authorList>
            <person name="Jia N."/>
            <person name="Wang J."/>
            <person name="Shi W."/>
            <person name="Du L."/>
            <person name="Sun Y."/>
            <person name="Zhan W."/>
            <person name="Jiang J."/>
            <person name="Wang Q."/>
            <person name="Zhang B."/>
            <person name="Ji P."/>
            <person name="Sakyi L.B."/>
            <person name="Cui X."/>
            <person name="Yuan T."/>
            <person name="Jiang B."/>
            <person name="Yang W."/>
            <person name="Lam T.T.-Y."/>
            <person name="Chang Q."/>
            <person name="Ding S."/>
            <person name="Wang X."/>
            <person name="Zhu J."/>
            <person name="Ruan X."/>
            <person name="Zhao L."/>
            <person name="Wei J."/>
            <person name="Que T."/>
            <person name="Du C."/>
            <person name="Cheng J."/>
            <person name="Dai P."/>
            <person name="Han X."/>
            <person name="Huang E."/>
            <person name="Gao Y."/>
            <person name="Liu J."/>
            <person name="Shao H."/>
            <person name="Ye R."/>
            <person name="Li L."/>
            <person name="Wei W."/>
            <person name="Wang X."/>
            <person name="Wang C."/>
            <person name="Yang T."/>
            <person name="Huo Q."/>
            <person name="Li W."/>
            <person name="Guo W."/>
            <person name="Chen H."/>
            <person name="Zhou L."/>
            <person name="Ni X."/>
            <person name="Tian J."/>
            <person name="Zhou Y."/>
            <person name="Sheng Y."/>
            <person name="Liu T."/>
            <person name="Pan Y."/>
            <person name="Xia L."/>
            <person name="Li J."/>
            <person name="Zhao F."/>
            <person name="Cao W."/>
        </authorList>
    </citation>
    <scope>NUCLEOTIDE SEQUENCE</scope>
    <source>
        <strain evidence="1">Hyas-2018</strain>
    </source>
</reference>
<dbReference type="EMBL" id="CM023482">
    <property type="protein sequence ID" value="KAH6938936.1"/>
    <property type="molecule type" value="Genomic_DNA"/>
</dbReference>
<comment type="caution">
    <text evidence="1">The sequence shown here is derived from an EMBL/GenBank/DDBJ whole genome shotgun (WGS) entry which is preliminary data.</text>
</comment>
<accession>A0ACB7SY76</accession>
<organism evidence="1 2">
    <name type="scientific">Hyalomma asiaticum</name>
    <name type="common">Tick</name>
    <dbReference type="NCBI Taxonomy" id="266040"/>
    <lineage>
        <taxon>Eukaryota</taxon>
        <taxon>Metazoa</taxon>
        <taxon>Ecdysozoa</taxon>
        <taxon>Arthropoda</taxon>
        <taxon>Chelicerata</taxon>
        <taxon>Arachnida</taxon>
        <taxon>Acari</taxon>
        <taxon>Parasitiformes</taxon>
        <taxon>Ixodida</taxon>
        <taxon>Ixodoidea</taxon>
        <taxon>Ixodidae</taxon>
        <taxon>Hyalomminae</taxon>
        <taxon>Hyalomma</taxon>
    </lineage>
</organism>
<evidence type="ECO:0000313" key="2">
    <source>
        <dbReference type="Proteomes" id="UP000821845"/>
    </source>
</evidence>
<keyword evidence="2" id="KW-1185">Reference proteome</keyword>
<dbReference type="Proteomes" id="UP000821845">
    <property type="component" value="Chromosome 2"/>
</dbReference>
<protein>
    <submittedName>
        <fullName evidence="1">Uncharacterized protein</fullName>
    </submittedName>
</protein>
<proteinExistence type="predicted"/>